<feature type="transmembrane region" description="Helical" evidence="8">
    <location>
        <begin position="203"/>
        <end position="223"/>
    </location>
</feature>
<dbReference type="GO" id="GO:0005886">
    <property type="term" value="C:plasma membrane"/>
    <property type="evidence" value="ECO:0007669"/>
    <property type="project" value="TreeGrafter"/>
</dbReference>
<keyword evidence="5" id="KW-0201">Cytochrome c-type biogenesis</keyword>
<name>A0A1W2D8A1_9FIRM</name>
<comment type="similarity">
    <text evidence="2">Belongs to the CcmB/CycW/HelB family.</text>
</comment>
<comment type="subcellular location">
    <subcellularLocation>
        <location evidence="1">Membrane</location>
        <topology evidence="1">Multi-pass membrane protein</topology>
    </subcellularLocation>
</comment>
<sequence>MATVQLSFSSAVWAVLVKDAVCEMRTRYAAGALIMFALTALSSVSMAIAGAALPPELAAALLWVVLFFCAMAGLARVFVQEQEAGTLLGLRLYATGQAVFFGKLLFNLALLSGLACLVVPLFTIFLAVEVGNWLPFITVLALGCAGIATVSTLTAAMVMYAQGKQAIFTVLTFPVLLPQFLSAIGATAKILSGGVPELSELVFMAGYDAAVVAAGVLLFDYLWQD</sequence>
<evidence type="ECO:0000256" key="3">
    <source>
        <dbReference type="ARBA" id="ARBA00022448"/>
    </source>
</evidence>
<evidence type="ECO:0000256" key="4">
    <source>
        <dbReference type="ARBA" id="ARBA00022692"/>
    </source>
</evidence>
<reference evidence="9 10" key="1">
    <citation type="submission" date="2017-04" db="EMBL/GenBank/DDBJ databases">
        <authorList>
            <person name="Afonso C.L."/>
            <person name="Miller P.J."/>
            <person name="Scott M.A."/>
            <person name="Spackman E."/>
            <person name="Goraichik I."/>
            <person name="Dimitrov K.M."/>
            <person name="Suarez D.L."/>
            <person name="Swayne D.E."/>
        </authorList>
    </citation>
    <scope>NUCLEOTIDE SEQUENCE [LARGE SCALE GENOMIC DNA]</scope>
    <source>
        <strain evidence="9 10">DSM 5090</strain>
    </source>
</reference>
<keyword evidence="6 8" id="KW-1133">Transmembrane helix</keyword>
<feature type="transmembrane region" description="Helical" evidence="8">
    <location>
        <begin position="100"/>
        <end position="127"/>
    </location>
</feature>
<evidence type="ECO:0000256" key="1">
    <source>
        <dbReference type="ARBA" id="ARBA00004141"/>
    </source>
</evidence>
<dbReference type="GO" id="GO:0017004">
    <property type="term" value="P:cytochrome complex assembly"/>
    <property type="evidence" value="ECO:0007669"/>
    <property type="project" value="UniProtKB-KW"/>
</dbReference>
<evidence type="ECO:0000256" key="7">
    <source>
        <dbReference type="ARBA" id="ARBA00023136"/>
    </source>
</evidence>
<keyword evidence="4 8" id="KW-0812">Transmembrane</keyword>
<dbReference type="GO" id="GO:0015232">
    <property type="term" value="F:heme transmembrane transporter activity"/>
    <property type="evidence" value="ECO:0007669"/>
    <property type="project" value="InterPro"/>
</dbReference>
<dbReference type="PANTHER" id="PTHR30070:SF1">
    <property type="entry name" value="CYTOCHROME C BIOGENESIS B-RELATED"/>
    <property type="match status" value="1"/>
</dbReference>
<accession>A0A1W2D8A1</accession>
<dbReference type="Proteomes" id="UP000192738">
    <property type="component" value="Unassembled WGS sequence"/>
</dbReference>
<proteinExistence type="inferred from homology"/>
<evidence type="ECO:0000313" key="10">
    <source>
        <dbReference type="Proteomes" id="UP000192738"/>
    </source>
</evidence>
<dbReference type="EMBL" id="FWXI01000014">
    <property type="protein sequence ID" value="SMC93322.1"/>
    <property type="molecule type" value="Genomic_DNA"/>
</dbReference>
<dbReference type="RefSeq" id="WP_084576845.1">
    <property type="nucleotide sequence ID" value="NZ_CP155572.1"/>
</dbReference>
<keyword evidence="3" id="KW-0813">Transport</keyword>
<evidence type="ECO:0000256" key="6">
    <source>
        <dbReference type="ARBA" id="ARBA00022989"/>
    </source>
</evidence>
<feature type="transmembrane region" description="Helical" evidence="8">
    <location>
        <begin position="133"/>
        <end position="160"/>
    </location>
</feature>
<evidence type="ECO:0000256" key="5">
    <source>
        <dbReference type="ARBA" id="ARBA00022748"/>
    </source>
</evidence>
<gene>
    <name evidence="9" type="ORF">SAMN04488500_11411</name>
</gene>
<dbReference type="GO" id="GO:1903607">
    <property type="term" value="P:cytochrome c biosynthetic process"/>
    <property type="evidence" value="ECO:0007669"/>
    <property type="project" value="TreeGrafter"/>
</dbReference>
<dbReference type="Pfam" id="PF03379">
    <property type="entry name" value="CcmB"/>
    <property type="match status" value="1"/>
</dbReference>
<evidence type="ECO:0000256" key="2">
    <source>
        <dbReference type="ARBA" id="ARBA00010544"/>
    </source>
</evidence>
<dbReference type="PANTHER" id="PTHR30070">
    <property type="entry name" value="HEME EXPORTER PROTEIN B"/>
    <property type="match status" value="1"/>
</dbReference>
<evidence type="ECO:0000313" key="9">
    <source>
        <dbReference type="EMBL" id="SMC93322.1"/>
    </source>
</evidence>
<dbReference type="STRING" id="112901.SAMN04488500_11411"/>
<protein>
    <submittedName>
        <fullName evidence="9">Heme exporter protein B</fullName>
    </submittedName>
</protein>
<feature type="transmembrane region" description="Helical" evidence="8">
    <location>
        <begin position="28"/>
        <end position="51"/>
    </location>
</feature>
<dbReference type="OrthoDB" id="9805059at2"/>
<feature type="transmembrane region" description="Helical" evidence="8">
    <location>
        <begin position="57"/>
        <end position="79"/>
    </location>
</feature>
<dbReference type="InterPro" id="IPR003544">
    <property type="entry name" value="Cyt_c_biogenesis_CcmB"/>
</dbReference>
<dbReference type="AlphaFoldDB" id="A0A1W2D8A1"/>
<keyword evidence="10" id="KW-1185">Reference proteome</keyword>
<evidence type="ECO:0000256" key="8">
    <source>
        <dbReference type="SAM" id="Phobius"/>
    </source>
</evidence>
<organism evidence="9 10">
    <name type="scientific">Sporomusa malonica</name>
    <dbReference type="NCBI Taxonomy" id="112901"/>
    <lineage>
        <taxon>Bacteria</taxon>
        <taxon>Bacillati</taxon>
        <taxon>Bacillota</taxon>
        <taxon>Negativicutes</taxon>
        <taxon>Selenomonadales</taxon>
        <taxon>Sporomusaceae</taxon>
        <taxon>Sporomusa</taxon>
    </lineage>
</organism>
<feature type="transmembrane region" description="Helical" evidence="8">
    <location>
        <begin position="167"/>
        <end position="191"/>
    </location>
</feature>
<keyword evidence="7 8" id="KW-0472">Membrane</keyword>